<evidence type="ECO:0000259" key="8">
    <source>
        <dbReference type="Pfam" id="PF00482"/>
    </source>
</evidence>
<dbReference type="EMBL" id="MPDK01000002">
    <property type="protein sequence ID" value="PWI58812.1"/>
    <property type="molecule type" value="Genomic_DNA"/>
</dbReference>
<evidence type="ECO:0000256" key="2">
    <source>
        <dbReference type="ARBA" id="ARBA00005745"/>
    </source>
</evidence>
<dbReference type="PANTHER" id="PTHR30012">
    <property type="entry name" value="GENERAL SECRETION PATHWAY PROTEIN"/>
    <property type="match status" value="1"/>
</dbReference>
<feature type="transmembrane region" description="Helical" evidence="7">
    <location>
        <begin position="110"/>
        <end position="132"/>
    </location>
</feature>
<evidence type="ECO:0000256" key="6">
    <source>
        <dbReference type="ARBA" id="ARBA00023136"/>
    </source>
</evidence>
<evidence type="ECO:0000313" key="9">
    <source>
        <dbReference type="EMBL" id="PWI58812.1"/>
    </source>
</evidence>
<dbReference type="Pfam" id="PF00482">
    <property type="entry name" value="T2SSF"/>
    <property type="match status" value="2"/>
</dbReference>
<dbReference type="PANTHER" id="PTHR30012:SF0">
    <property type="entry name" value="TYPE II SECRETION SYSTEM PROTEIN F-RELATED"/>
    <property type="match status" value="1"/>
</dbReference>
<evidence type="ECO:0000256" key="4">
    <source>
        <dbReference type="ARBA" id="ARBA00022692"/>
    </source>
</evidence>
<dbReference type="InterPro" id="IPR018076">
    <property type="entry name" value="T2SS_GspF_dom"/>
</dbReference>
<feature type="domain" description="Type II secretion system protein GspF" evidence="8">
    <location>
        <begin position="213"/>
        <end position="332"/>
    </location>
</feature>
<comment type="subcellular location">
    <subcellularLocation>
        <location evidence="1">Cell membrane</location>
        <topology evidence="1">Multi-pass membrane protein</topology>
    </subcellularLocation>
</comment>
<dbReference type="RefSeq" id="WP_181362820.1">
    <property type="nucleotide sequence ID" value="NZ_MPDK01000002.1"/>
</dbReference>
<keyword evidence="10" id="KW-1185">Reference proteome</keyword>
<sequence length="341" mass="38683">MQKSVRTSLEIENLLVDLSDLLRSGVDLEFALFVISEQKLSYATDAHLLRQSVRIGETLSQALTAIHYPMRIISFVRIAELSGELDRALLRLCEHLLQQRTRRERTIKMLMYPIVLIILSILVVYGLAAIVMPNFEQMYGSMHLKLTYSTSLTFYLAHLMVLSLPPFILLVILFAGTAFFFPRLMKRIFFPLLLSFPLLRSFIQILKGREVMEVIALLLSSGIDLLSVIHVLVELDLAHLRTDWLELIAGLESGKTFAQGLSEISLLPSFLSEMIALAENTGELDRTAQRAFLHLERMIDRSFERFIRVAEPSLTIFVGLLVGGATLFLTLPMFSLIRQLS</sequence>
<protein>
    <recommendedName>
        <fullName evidence="8">Type II secretion system protein GspF domain-containing protein</fullName>
    </recommendedName>
</protein>
<feature type="domain" description="Type II secretion system protein GspF" evidence="8">
    <location>
        <begin position="17"/>
        <end position="133"/>
    </location>
</feature>
<dbReference type="GO" id="GO:0005886">
    <property type="term" value="C:plasma membrane"/>
    <property type="evidence" value="ECO:0007669"/>
    <property type="project" value="UniProtKB-SubCell"/>
</dbReference>
<evidence type="ECO:0000256" key="5">
    <source>
        <dbReference type="ARBA" id="ARBA00022989"/>
    </source>
</evidence>
<proteinExistence type="inferred from homology"/>
<accession>A0A2U3DC18</accession>
<dbReference type="Proteomes" id="UP000245380">
    <property type="component" value="Unassembled WGS sequence"/>
</dbReference>
<organism evidence="9 10">
    <name type="scientific">Sulfoacidibacillus thermotolerans</name>
    <name type="common">Acidibacillus sulfuroxidans</name>
    <dbReference type="NCBI Taxonomy" id="1765684"/>
    <lineage>
        <taxon>Bacteria</taxon>
        <taxon>Bacillati</taxon>
        <taxon>Bacillota</taxon>
        <taxon>Bacilli</taxon>
        <taxon>Bacillales</taxon>
        <taxon>Alicyclobacillaceae</taxon>
        <taxon>Sulfoacidibacillus</taxon>
    </lineage>
</organism>
<keyword evidence="6 7" id="KW-0472">Membrane</keyword>
<feature type="transmembrane region" description="Helical" evidence="7">
    <location>
        <begin position="152"/>
        <end position="181"/>
    </location>
</feature>
<gene>
    <name evidence="9" type="ORF">BM613_01595</name>
</gene>
<feature type="transmembrane region" description="Helical" evidence="7">
    <location>
        <begin position="314"/>
        <end position="337"/>
    </location>
</feature>
<keyword evidence="5 7" id="KW-1133">Transmembrane helix</keyword>
<dbReference type="AlphaFoldDB" id="A0A2U3DC18"/>
<comment type="similarity">
    <text evidence="2">Belongs to the GSP F family.</text>
</comment>
<evidence type="ECO:0000256" key="3">
    <source>
        <dbReference type="ARBA" id="ARBA00022475"/>
    </source>
</evidence>
<evidence type="ECO:0000256" key="1">
    <source>
        <dbReference type="ARBA" id="ARBA00004651"/>
    </source>
</evidence>
<evidence type="ECO:0000313" key="10">
    <source>
        <dbReference type="Proteomes" id="UP000245380"/>
    </source>
</evidence>
<evidence type="ECO:0000256" key="7">
    <source>
        <dbReference type="SAM" id="Phobius"/>
    </source>
</evidence>
<dbReference type="PRINTS" id="PR00812">
    <property type="entry name" value="BCTERIALGSPF"/>
</dbReference>
<dbReference type="Gene3D" id="1.20.81.30">
    <property type="entry name" value="Type II secretion system (T2SS), domain F"/>
    <property type="match status" value="2"/>
</dbReference>
<keyword evidence="3" id="KW-1003">Cell membrane</keyword>
<feature type="transmembrane region" description="Helical" evidence="7">
    <location>
        <begin position="212"/>
        <end position="233"/>
    </location>
</feature>
<reference evidence="9 10" key="1">
    <citation type="submission" date="2016-11" db="EMBL/GenBank/DDBJ databases">
        <title>Comparative genomics of Acidibacillus ferroxidans species.</title>
        <authorList>
            <person name="Oliveira G."/>
            <person name="Nunes G."/>
            <person name="Oliveira R."/>
            <person name="Araujo F."/>
            <person name="Salim A."/>
            <person name="Scholte L."/>
            <person name="Morais D."/>
            <person name="Nancucheo I."/>
            <person name="Johnson D.B."/>
            <person name="Grail B."/>
            <person name="Bittencourt J."/>
            <person name="Valadares R."/>
        </authorList>
    </citation>
    <scope>NUCLEOTIDE SEQUENCE [LARGE SCALE GENOMIC DNA]</scope>
    <source>
        <strain evidence="9 10">Y002</strain>
    </source>
</reference>
<comment type="caution">
    <text evidence="9">The sequence shown here is derived from an EMBL/GenBank/DDBJ whole genome shotgun (WGS) entry which is preliminary data.</text>
</comment>
<dbReference type="InterPro" id="IPR003004">
    <property type="entry name" value="GspF/PilC"/>
</dbReference>
<keyword evidence="4 7" id="KW-0812">Transmembrane</keyword>
<feature type="transmembrane region" description="Helical" evidence="7">
    <location>
        <begin position="188"/>
        <end position="206"/>
    </location>
</feature>
<name>A0A2U3DC18_SULT2</name>
<dbReference type="InterPro" id="IPR042094">
    <property type="entry name" value="T2SS_GspF_sf"/>
</dbReference>